<dbReference type="GO" id="GO:0005524">
    <property type="term" value="F:ATP binding"/>
    <property type="evidence" value="ECO:0007669"/>
    <property type="project" value="UniProtKB-KW"/>
</dbReference>
<evidence type="ECO:0000256" key="7">
    <source>
        <dbReference type="SAM" id="MobiDB-lite"/>
    </source>
</evidence>
<evidence type="ECO:0000256" key="3">
    <source>
        <dbReference type="ARBA" id="ARBA00022741"/>
    </source>
</evidence>
<dbReference type="Proteomes" id="UP000035642">
    <property type="component" value="Unassembled WGS sequence"/>
</dbReference>
<dbReference type="GO" id="GO:0005875">
    <property type="term" value="C:microtubule associated complex"/>
    <property type="evidence" value="ECO:0007669"/>
    <property type="project" value="TreeGrafter"/>
</dbReference>
<keyword evidence="5" id="KW-0175">Coiled coil</keyword>
<keyword evidence="6" id="KW-0206">Cytoskeleton</keyword>
<dbReference type="PRINTS" id="PR00380">
    <property type="entry name" value="KINESINHEAVY"/>
</dbReference>
<dbReference type="PANTHER" id="PTHR47969">
    <property type="entry name" value="CHROMOSOME-ASSOCIATED KINESIN KIF4A-RELATED"/>
    <property type="match status" value="1"/>
</dbReference>
<keyword evidence="4" id="KW-0067">ATP-binding</keyword>
<dbReference type="STRING" id="6313.A0A0K0DRD4"/>
<dbReference type="GO" id="GO:0051231">
    <property type="term" value="P:spindle elongation"/>
    <property type="evidence" value="ECO:0007669"/>
    <property type="project" value="TreeGrafter"/>
</dbReference>
<evidence type="ECO:0000313" key="9">
    <source>
        <dbReference type="WBParaSite" id="ACAC_0001432301-mRNA-1"/>
    </source>
</evidence>
<evidence type="ECO:0000313" key="8">
    <source>
        <dbReference type="Proteomes" id="UP000035642"/>
    </source>
</evidence>
<keyword evidence="8" id="KW-1185">Reference proteome</keyword>
<dbReference type="WBParaSite" id="ACAC_0001432301-mRNA-1">
    <property type="protein sequence ID" value="ACAC_0001432301-mRNA-1"/>
    <property type="gene ID" value="ACAC_0001432301"/>
</dbReference>
<dbReference type="GO" id="GO:0008017">
    <property type="term" value="F:microtubule binding"/>
    <property type="evidence" value="ECO:0007669"/>
    <property type="project" value="InterPro"/>
</dbReference>
<name>A0A0K0DRD4_ANGCA</name>
<dbReference type="GO" id="GO:0007052">
    <property type="term" value="P:mitotic spindle organization"/>
    <property type="evidence" value="ECO:0007669"/>
    <property type="project" value="TreeGrafter"/>
</dbReference>
<evidence type="ECO:0000256" key="6">
    <source>
        <dbReference type="ARBA" id="ARBA00023212"/>
    </source>
</evidence>
<dbReference type="SUPFAM" id="SSF52540">
    <property type="entry name" value="P-loop containing nucleoside triphosphate hydrolases"/>
    <property type="match status" value="1"/>
</dbReference>
<evidence type="ECO:0000256" key="4">
    <source>
        <dbReference type="ARBA" id="ARBA00022840"/>
    </source>
</evidence>
<dbReference type="Gene3D" id="3.40.850.10">
    <property type="entry name" value="Kinesin motor domain"/>
    <property type="match status" value="2"/>
</dbReference>
<dbReference type="AlphaFoldDB" id="A0A0K0DRD4"/>
<keyword evidence="2" id="KW-0963">Cytoplasm</keyword>
<organism evidence="8 9">
    <name type="scientific">Angiostrongylus cantonensis</name>
    <name type="common">Rat lungworm</name>
    <dbReference type="NCBI Taxonomy" id="6313"/>
    <lineage>
        <taxon>Eukaryota</taxon>
        <taxon>Metazoa</taxon>
        <taxon>Ecdysozoa</taxon>
        <taxon>Nematoda</taxon>
        <taxon>Chromadorea</taxon>
        <taxon>Rhabditida</taxon>
        <taxon>Rhabditina</taxon>
        <taxon>Rhabditomorpha</taxon>
        <taxon>Strongyloidea</taxon>
        <taxon>Metastrongylidae</taxon>
        <taxon>Angiostrongylus</taxon>
    </lineage>
</organism>
<dbReference type="InterPro" id="IPR027640">
    <property type="entry name" value="Kinesin-like_fam"/>
</dbReference>
<comment type="subcellular location">
    <subcellularLocation>
        <location evidence="1">Cytoplasm</location>
        <location evidence="1">Cytoskeleton</location>
    </subcellularLocation>
</comment>
<accession>A0A0K0DRD4</accession>
<protein>
    <submittedName>
        <fullName evidence="9">Transposase</fullName>
    </submittedName>
</protein>
<reference evidence="9" key="2">
    <citation type="submission" date="2017-02" db="UniProtKB">
        <authorList>
            <consortium name="WormBaseParasite"/>
        </authorList>
    </citation>
    <scope>IDENTIFICATION</scope>
</reference>
<evidence type="ECO:0000256" key="1">
    <source>
        <dbReference type="ARBA" id="ARBA00004245"/>
    </source>
</evidence>
<evidence type="ECO:0000256" key="2">
    <source>
        <dbReference type="ARBA" id="ARBA00022490"/>
    </source>
</evidence>
<keyword evidence="3" id="KW-0547">Nucleotide-binding</keyword>
<dbReference type="GO" id="GO:0003777">
    <property type="term" value="F:microtubule motor activity"/>
    <property type="evidence" value="ECO:0007669"/>
    <property type="project" value="InterPro"/>
</dbReference>
<proteinExistence type="predicted"/>
<dbReference type="GO" id="GO:0007018">
    <property type="term" value="P:microtubule-based movement"/>
    <property type="evidence" value="ECO:0007669"/>
    <property type="project" value="InterPro"/>
</dbReference>
<reference evidence="8" key="1">
    <citation type="submission" date="2012-09" db="EMBL/GenBank/DDBJ databases">
        <authorList>
            <person name="Martin A.A."/>
        </authorList>
    </citation>
    <scope>NUCLEOTIDE SEQUENCE</scope>
</reference>
<dbReference type="PANTHER" id="PTHR47969:SF15">
    <property type="entry name" value="CHROMOSOME-ASSOCIATED KINESIN KIF4A-RELATED"/>
    <property type="match status" value="1"/>
</dbReference>
<dbReference type="InterPro" id="IPR001752">
    <property type="entry name" value="Kinesin_motor_dom"/>
</dbReference>
<evidence type="ECO:0000256" key="5">
    <source>
        <dbReference type="ARBA" id="ARBA00023054"/>
    </source>
</evidence>
<feature type="region of interest" description="Disordered" evidence="7">
    <location>
        <begin position="1"/>
        <end position="26"/>
    </location>
</feature>
<dbReference type="InterPro" id="IPR036961">
    <property type="entry name" value="Kinesin_motor_dom_sf"/>
</dbReference>
<dbReference type="InterPro" id="IPR027417">
    <property type="entry name" value="P-loop_NTPase"/>
</dbReference>
<sequence length="141" mass="15572">MARPQPVDTDSSTPAGSEIKLDGRNRSDYEVLTARYRKTGSEKTFTMGTEERRTGMRSEDRGIIPRLVEAIFRQISEFVVDIKLKAHGLSKTAAENLDETMTQLEKGGINSSKGATAMDTRNCTSHAVFTISLEKIGTDDE</sequence>